<evidence type="ECO:0000313" key="1">
    <source>
        <dbReference type="EMBL" id="JAH19792.1"/>
    </source>
</evidence>
<reference evidence="1" key="2">
    <citation type="journal article" date="2015" name="Fish Shellfish Immunol.">
        <title>Early steps in the European eel (Anguilla anguilla)-Vibrio vulnificus interaction in the gills: Role of the RtxA13 toxin.</title>
        <authorList>
            <person name="Callol A."/>
            <person name="Pajuelo D."/>
            <person name="Ebbesson L."/>
            <person name="Teles M."/>
            <person name="MacKenzie S."/>
            <person name="Amaro C."/>
        </authorList>
    </citation>
    <scope>NUCLEOTIDE SEQUENCE</scope>
</reference>
<dbReference type="AlphaFoldDB" id="A0A0E9QTP5"/>
<organism evidence="1">
    <name type="scientific">Anguilla anguilla</name>
    <name type="common">European freshwater eel</name>
    <name type="synonym">Muraena anguilla</name>
    <dbReference type="NCBI Taxonomy" id="7936"/>
    <lineage>
        <taxon>Eukaryota</taxon>
        <taxon>Metazoa</taxon>
        <taxon>Chordata</taxon>
        <taxon>Craniata</taxon>
        <taxon>Vertebrata</taxon>
        <taxon>Euteleostomi</taxon>
        <taxon>Actinopterygii</taxon>
        <taxon>Neopterygii</taxon>
        <taxon>Teleostei</taxon>
        <taxon>Anguilliformes</taxon>
        <taxon>Anguillidae</taxon>
        <taxon>Anguilla</taxon>
    </lineage>
</organism>
<accession>A0A0E9QTP5</accession>
<reference evidence="1" key="1">
    <citation type="submission" date="2014-11" db="EMBL/GenBank/DDBJ databases">
        <authorList>
            <person name="Amaro Gonzalez C."/>
        </authorList>
    </citation>
    <scope>NUCLEOTIDE SEQUENCE</scope>
</reference>
<name>A0A0E9QTP5_ANGAN</name>
<sequence length="42" mass="4826">MVTSHSECSPRWYRLSGDTHLLYLCISCSCSEILFLDRTVTT</sequence>
<proteinExistence type="predicted"/>
<protein>
    <submittedName>
        <fullName evidence="1">Uncharacterized protein</fullName>
    </submittedName>
</protein>
<dbReference type="EMBL" id="GBXM01088785">
    <property type="protein sequence ID" value="JAH19792.1"/>
    <property type="molecule type" value="Transcribed_RNA"/>
</dbReference>